<accession>A0AAV2MHX5</accession>
<proteinExistence type="predicted"/>
<reference evidence="2 3" key="1">
    <citation type="submission" date="2024-04" db="EMBL/GenBank/DDBJ databases">
        <authorList>
            <person name="Waldvogel A.-M."/>
            <person name="Schoenle A."/>
        </authorList>
    </citation>
    <scope>NUCLEOTIDE SEQUENCE [LARGE SCALE GENOMIC DNA]</scope>
</reference>
<feature type="chain" id="PRO_5043427374" description="Secreted protein" evidence="1">
    <location>
        <begin position="27"/>
        <end position="156"/>
    </location>
</feature>
<evidence type="ECO:0000256" key="1">
    <source>
        <dbReference type="SAM" id="SignalP"/>
    </source>
</evidence>
<evidence type="ECO:0000313" key="3">
    <source>
        <dbReference type="Proteomes" id="UP001497482"/>
    </source>
</evidence>
<evidence type="ECO:0000313" key="2">
    <source>
        <dbReference type="EMBL" id="CAL1612755.1"/>
    </source>
</evidence>
<gene>
    <name evidence="2" type="ORF">KC01_LOCUS39050</name>
</gene>
<sequence length="156" mass="17264">MSPSRLQRALLLRVAVPSAAPALALCSTEATWKWYRARLLQEAIVVFQARRVPLQRENNDGFKSRLQLALMFLWSTSLICSWRDPTDPHRLTGNVSVPERSKSGFNSWKLLSPRTSEIHLSAPFPQLPLLLVCGHCCLSSSAVVTAASPPLCSLPT</sequence>
<name>A0AAV2MHX5_KNICA</name>
<evidence type="ECO:0008006" key="4">
    <source>
        <dbReference type="Google" id="ProtNLM"/>
    </source>
</evidence>
<keyword evidence="1" id="KW-0732">Signal</keyword>
<dbReference type="Proteomes" id="UP001497482">
    <property type="component" value="Chromosome 8"/>
</dbReference>
<protein>
    <recommendedName>
        <fullName evidence="4">Secreted protein</fullName>
    </recommendedName>
</protein>
<dbReference type="AlphaFoldDB" id="A0AAV2MHX5"/>
<organism evidence="2 3">
    <name type="scientific">Knipowitschia caucasica</name>
    <name type="common">Caucasian dwarf goby</name>
    <name type="synonym">Pomatoschistus caucasicus</name>
    <dbReference type="NCBI Taxonomy" id="637954"/>
    <lineage>
        <taxon>Eukaryota</taxon>
        <taxon>Metazoa</taxon>
        <taxon>Chordata</taxon>
        <taxon>Craniata</taxon>
        <taxon>Vertebrata</taxon>
        <taxon>Euteleostomi</taxon>
        <taxon>Actinopterygii</taxon>
        <taxon>Neopterygii</taxon>
        <taxon>Teleostei</taxon>
        <taxon>Neoteleostei</taxon>
        <taxon>Acanthomorphata</taxon>
        <taxon>Gobiaria</taxon>
        <taxon>Gobiiformes</taxon>
        <taxon>Gobioidei</taxon>
        <taxon>Gobiidae</taxon>
        <taxon>Gobiinae</taxon>
        <taxon>Knipowitschia</taxon>
    </lineage>
</organism>
<feature type="signal peptide" evidence="1">
    <location>
        <begin position="1"/>
        <end position="26"/>
    </location>
</feature>
<dbReference type="EMBL" id="OZ035830">
    <property type="protein sequence ID" value="CAL1612755.1"/>
    <property type="molecule type" value="Genomic_DNA"/>
</dbReference>
<keyword evidence="3" id="KW-1185">Reference proteome</keyword>